<keyword evidence="2" id="KW-0806">Transcription termination</keyword>
<dbReference type="GO" id="GO:0006353">
    <property type="term" value="P:DNA-templated transcription termination"/>
    <property type="evidence" value="ECO:0007669"/>
    <property type="project" value="UniProtKB-KW"/>
</dbReference>
<dbReference type="EMBL" id="RXIC02000022">
    <property type="protein sequence ID" value="KAB1217331.1"/>
    <property type="molecule type" value="Genomic_DNA"/>
</dbReference>
<evidence type="ECO:0000256" key="2">
    <source>
        <dbReference type="ARBA" id="ARBA00022472"/>
    </source>
</evidence>
<evidence type="ECO:0000313" key="6">
    <source>
        <dbReference type="Proteomes" id="UP000516437"/>
    </source>
</evidence>
<comment type="similarity">
    <text evidence="1">Belongs to the mTERF family.</text>
</comment>
<feature type="compositionally biased region" description="Polar residues" evidence="4">
    <location>
        <begin position="94"/>
        <end position="111"/>
    </location>
</feature>
<dbReference type="GO" id="GO:0003676">
    <property type="term" value="F:nucleic acid binding"/>
    <property type="evidence" value="ECO:0007669"/>
    <property type="project" value="InterPro"/>
</dbReference>
<evidence type="ECO:0000256" key="1">
    <source>
        <dbReference type="ARBA" id="ARBA00007692"/>
    </source>
</evidence>
<organism evidence="5 6">
    <name type="scientific">Morella rubra</name>
    <name type="common">Chinese bayberry</name>
    <dbReference type="NCBI Taxonomy" id="262757"/>
    <lineage>
        <taxon>Eukaryota</taxon>
        <taxon>Viridiplantae</taxon>
        <taxon>Streptophyta</taxon>
        <taxon>Embryophyta</taxon>
        <taxon>Tracheophyta</taxon>
        <taxon>Spermatophyta</taxon>
        <taxon>Magnoliopsida</taxon>
        <taxon>eudicotyledons</taxon>
        <taxon>Gunneridae</taxon>
        <taxon>Pentapetalae</taxon>
        <taxon>rosids</taxon>
        <taxon>fabids</taxon>
        <taxon>Fagales</taxon>
        <taxon>Myricaceae</taxon>
        <taxon>Morella</taxon>
    </lineage>
</organism>
<evidence type="ECO:0000256" key="4">
    <source>
        <dbReference type="SAM" id="MobiDB-lite"/>
    </source>
</evidence>
<dbReference type="PANTHER" id="PTHR13068">
    <property type="entry name" value="CGI-12 PROTEIN-RELATED"/>
    <property type="match status" value="1"/>
</dbReference>
<evidence type="ECO:0000313" key="5">
    <source>
        <dbReference type="EMBL" id="KAB1217331.1"/>
    </source>
</evidence>
<name>A0A6A1VWL2_9ROSI</name>
<keyword evidence="3" id="KW-0809">Transit peptide</keyword>
<protein>
    <recommendedName>
        <fullName evidence="7">mTERF domain-containing protein 1, mitochondrial</fullName>
    </recommendedName>
</protein>
<dbReference type="SMART" id="SM00733">
    <property type="entry name" value="Mterf"/>
    <property type="match status" value="8"/>
</dbReference>
<feature type="region of interest" description="Disordered" evidence="4">
    <location>
        <begin position="87"/>
        <end position="111"/>
    </location>
</feature>
<accession>A0A6A1VWL2</accession>
<dbReference type="PANTHER" id="PTHR13068:SF120">
    <property type="entry name" value="TRANSCRIPTION TERMINATION FACTOR MTERF2, CHLOROPLASTIC-LIKE ISOFORM X1"/>
    <property type="match status" value="1"/>
</dbReference>
<dbReference type="InterPro" id="IPR038538">
    <property type="entry name" value="MTERF_sf"/>
</dbReference>
<feature type="region of interest" description="Disordered" evidence="4">
    <location>
        <begin position="1"/>
        <end position="21"/>
    </location>
</feature>
<keyword evidence="6" id="KW-1185">Reference proteome</keyword>
<dbReference type="InterPro" id="IPR003690">
    <property type="entry name" value="MTERF"/>
</dbReference>
<sequence>MERQNSQSQRKKGHAEALNATKPVNNTCQDNFITEPRIVGDKLAIVSDFNGYSFFLLLAQSNRLLSQSYQMLRFFGIKLPQQVGHRASPLSRGNLFSTSSRKPSSELSNSKDSPALTVSFLQNACGLSVESAISASKKLNIGNAENPNSVLDLLRTHGLTQTHIRNLISSRPLLLLADLGSTLKPNIELFESLGFSGPSLSKMLSKEPRMLESDAYTTVKFFREHGFSDEQISTLTRKRPTLYTVNAQKIFEPKLEFLKSLGFSDSEMAKLLSAEPYILQRSLENHLIPCVQELRQILDTDENVLRAMKACYWLIDYDVEKVLRPNISMLMKHGVPRAMVLKIFLIEPKSLLLRSHRFSEVVSEVMKLGFDPNNILFVLAIRSMAVMSKTLWEQKLEAYRSFGLTKDEIYSAFRRQPMCMISSEMKIKKLLGFFVSKLKMTPSTISKNPFLLLLSLEKRIIPRCSVLHLLMLKGLIGENTSILNMFRISEQKFVDKVVSKYQNEVPDIIRAHQGKIEFEGFPFDLKM</sequence>
<dbReference type="AlphaFoldDB" id="A0A6A1VWL2"/>
<dbReference type="Pfam" id="PF02536">
    <property type="entry name" value="mTERF"/>
    <property type="match status" value="3"/>
</dbReference>
<proteinExistence type="inferred from homology"/>
<gene>
    <name evidence="5" type="ORF">CJ030_MR4G020990</name>
</gene>
<comment type="caution">
    <text evidence="5">The sequence shown here is derived from an EMBL/GenBank/DDBJ whole genome shotgun (WGS) entry which is preliminary data.</text>
</comment>
<dbReference type="FunFam" id="1.25.70.10:FF:000001">
    <property type="entry name" value="Mitochondrial transcription termination factor-like"/>
    <property type="match status" value="1"/>
</dbReference>
<keyword evidence="2" id="KW-0805">Transcription regulation</keyword>
<evidence type="ECO:0008006" key="7">
    <source>
        <dbReference type="Google" id="ProtNLM"/>
    </source>
</evidence>
<reference evidence="5 6" key="1">
    <citation type="journal article" date="2019" name="Plant Biotechnol. J.">
        <title>The red bayberry genome and genetic basis of sex determination.</title>
        <authorList>
            <person name="Jia H.M."/>
            <person name="Jia H.J."/>
            <person name="Cai Q.L."/>
            <person name="Wang Y."/>
            <person name="Zhao H.B."/>
            <person name="Yang W.F."/>
            <person name="Wang G.Y."/>
            <person name="Li Y.H."/>
            <person name="Zhan D.L."/>
            <person name="Shen Y.T."/>
            <person name="Niu Q.F."/>
            <person name="Chang L."/>
            <person name="Qiu J."/>
            <person name="Zhao L."/>
            <person name="Xie H.B."/>
            <person name="Fu W.Y."/>
            <person name="Jin J."/>
            <person name="Li X.W."/>
            <person name="Jiao Y."/>
            <person name="Zhou C.C."/>
            <person name="Tu T."/>
            <person name="Chai C.Y."/>
            <person name="Gao J.L."/>
            <person name="Fan L.J."/>
            <person name="van de Weg E."/>
            <person name="Wang J.Y."/>
            <person name="Gao Z.S."/>
        </authorList>
    </citation>
    <scope>NUCLEOTIDE SEQUENCE [LARGE SCALE GENOMIC DNA]</scope>
    <source>
        <tissue evidence="5">Leaves</tissue>
    </source>
</reference>
<dbReference type="Gene3D" id="1.25.70.10">
    <property type="entry name" value="Transcription termination factor 3, mitochondrial"/>
    <property type="match status" value="2"/>
</dbReference>
<dbReference type="Proteomes" id="UP000516437">
    <property type="component" value="Chromosome 4"/>
</dbReference>
<keyword evidence="2" id="KW-0804">Transcription</keyword>
<dbReference type="OrthoDB" id="637682at2759"/>
<evidence type="ECO:0000256" key="3">
    <source>
        <dbReference type="ARBA" id="ARBA00022946"/>
    </source>
</evidence>